<sequence>MNTAKNSSRLSEEEEEEEEETVKELLDDSVHLPVSVALYSSRPFTARGRSRLSSKRKLLKEMRKLKLKIPMEKEKKSIVEETMKLKILRIFPLMRYFDEDDSDMDGDDSDSDGYLSEDTSCSYNGETRIENHLEEYNGDDGDLSVQKKEIRLELAKKMKRLNNLKAKDPEFAKFLESNKEHLQTLRDEENYSDEEESDEDGRESTNEMGKLNSSTVDSLCKLVKEQNNVPAFVRLLNGYRAACHYGSESPTIVEDSHTFSKILTFMFHEADNIFRKILGISESNDRKEAILELKNTSKWKTLKPIVKSYLRSTLFLLNEADSSRYQFIYGQRAKGTLSACSLLIIKDVATVFNSNCFETCMIKAYKAFIDHCKFVEPILFKHRQFLKSSFIELCSQDLQKAYNKAMVSIQQLAKILQLGLRTKKKEAVKKICSWQYANCVDLWVAFISLNIRDYDLQPLLYTIIQIINGVAVLFPGPRYMPLRVKCVQWLNALSESSGVFIPITSLVLDILEYKIGKESSKPGKDFSFSSAVKLPKHWLKSRNFQDECVFSAIELLAVHFAQWSYHISFPDLATIPLIYLRKFHELTTIESLRRVVKRFIDQVEQNIELVRKKRDEVTFSPNDQQSAESFLQLEKSGGNAPFTKYYTSVIEKGWFQKSGYERKNKLPGAEEIKRKEATNSKERNGCGSGC</sequence>
<feature type="region of interest" description="Disordered" evidence="4">
    <location>
        <begin position="666"/>
        <end position="690"/>
    </location>
</feature>
<comment type="similarity">
    <text evidence="2">Belongs to the NOC2 family.</text>
</comment>
<evidence type="ECO:0000256" key="2">
    <source>
        <dbReference type="ARBA" id="ARBA00005907"/>
    </source>
</evidence>
<evidence type="ECO:0000313" key="5">
    <source>
        <dbReference type="EMBL" id="KAJ6429012.1"/>
    </source>
</evidence>
<comment type="subcellular location">
    <subcellularLocation>
        <location evidence="1">Nucleus</location>
    </subcellularLocation>
</comment>
<dbReference type="EMBL" id="JAPFFJ010000004">
    <property type="protein sequence ID" value="KAJ6429012.1"/>
    <property type="molecule type" value="Genomic_DNA"/>
</dbReference>
<organism evidence="5 6">
    <name type="scientific">Salix udensis</name>
    <dbReference type="NCBI Taxonomy" id="889485"/>
    <lineage>
        <taxon>Eukaryota</taxon>
        <taxon>Viridiplantae</taxon>
        <taxon>Streptophyta</taxon>
        <taxon>Embryophyta</taxon>
        <taxon>Tracheophyta</taxon>
        <taxon>Spermatophyta</taxon>
        <taxon>Magnoliopsida</taxon>
        <taxon>eudicotyledons</taxon>
        <taxon>Gunneridae</taxon>
        <taxon>Pentapetalae</taxon>
        <taxon>rosids</taxon>
        <taxon>fabids</taxon>
        <taxon>Malpighiales</taxon>
        <taxon>Salicaceae</taxon>
        <taxon>Saliceae</taxon>
        <taxon>Salix</taxon>
    </lineage>
</organism>
<dbReference type="Proteomes" id="UP001162972">
    <property type="component" value="Chromosome 8"/>
</dbReference>
<feature type="region of interest" description="Disordered" evidence="4">
    <location>
        <begin position="182"/>
        <end position="210"/>
    </location>
</feature>
<keyword evidence="3" id="KW-0539">Nucleus</keyword>
<proteinExistence type="inferred from homology"/>
<feature type="compositionally biased region" description="Acidic residues" evidence="4">
    <location>
        <begin position="190"/>
        <end position="201"/>
    </location>
</feature>
<dbReference type="AlphaFoldDB" id="A0AAD6PG09"/>
<dbReference type="PANTHER" id="PTHR12687">
    <property type="entry name" value="NUCLEOLAR COMPLEX 2 AND RAD4-RELATED"/>
    <property type="match status" value="1"/>
</dbReference>
<accession>A0AAD6PG09</accession>
<feature type="compositionally biased region" description="Basic and acidic residues" evidence="4">
    <location>
        <begin position="666"/>
        <end position="684"/>
    </location>
</feature>
<dbReference type="GO" id="GO:0030691">
    <property type="term" value="C:Noc2p-Noc3p complex"/>
    <property type="evidence" value="ECO:0007669"/>
    <property type="project" value="TreeGrafter"/>
</dbReference>
<feature type="compositionally biased region" description="Acidic residues" evidence="4">
    <location>
        <begin position="12"/>
        <end position="21"/>
    </location>
</feature>
<evidence type="ECO:0000256" key="1">
    <source>
        <dbReference type="ARBA" id="ARBA00004123"/>
    </source>
</evidence>
<evidence type="ECO:0000256" key="3">
    <source>
        <dbReference type="ARBA" id="ARBA00023242"/>
    </source>
</evidence>
<dbReference type="GO" id="GO:0042273">
    <property type="term" value="P:ribosomal large subunit biogenesis"/>
    <property type="evidence" value="ECO:0007669"/>
    <property type="project" value="TreeGrafter"/>
</dbReference>
<dbReference type="GO" id="GO:0005730">
    <property type="term" value="C:nucleolus"/>
    <property type="evidence" value="ECO:0007669"/>
    <property type="project" value="TreeGrafter"/>
</dbReference>
<dbReference type="InterPro" id="IPR005343">
    <property type="entry name" value="Noc2"/>
</dbReference>
<name>A0AAD6PG09_9ROSI</name>
<feature type="compositionally biased region" description="Acidic residues" evidence="4">
    <location>
        <begin position="102"/>
        <end position="111"/>
    </location>
</feature>
<protein>
    <recommendedName>
        <fullName evidence="7">Nucleolar complex protein 2 homolog</fullName>
    </recommendedName>
</protein>
<dbReference type="GO" id="GO:0030690">
    <property type="term" value="C:Noc1p-Noc2p complex"/>
    <property type="evidence" value="ECO:0007669"/>
    <property type="project" value="TreeGrafter"/>
</dbReference>
<evidence type="ECO:0008006" key="7">
    <source>
        <dbReference type="Google" id="ProtNLM"/>
    </source>
</evidence>
<feature type="region of interest" description="Disordered" evidence="4">
    <location>
        <begin position="102"/>
        <end position="122"/>
    </location>
</feature>
<feature type="region of interest" description="Disordered" evidence="4">
    <location>
        <begin position="1"/>
        <end position="26"/>
    </location>
</feature>
<reference evidence="5 6" key="1">
    <citation type="journal article" date="2023" name="Int. J. Mol. Sci.">
        <title>De Novo Assembly and Annotation of 11 Diverse Shrub Willow (Salix) Genomes Reveals Novel Gene Organization in Sex-Linked Regions.</title>
        <authorList>
            <person name="Hyden B."/>
            <person name="Feng K."/>
            <person name="Yates T.B."/>
            <person name="Jawdy S."/>
            <person name="Cereghino C."/>
            <person name="Smart L.B."/>
            <person name="Muchero W."/>
        </authorList>
    </citation>
    <scope>NUCLEOTIDE SEQUENCE [LARGE SCALE GENOMIC DNA]</scope>
    <source>
        <tissue evidence="5">Shoot tip</tissue>
    </source>
</reference>
<dbReference type="PANTHER" id="PTHR12687:SF8">
    <property type="entry name" value="PROTEIN REBELOTE"/>
    <property type="match status" value="1"/>
</dbReference>
<dbReference type="Pfam" id="PF03715">
    <property type="entry name" value="Noc2"/>
    <property type="match status" value="1"/>
</dbReference>
<dbReference type="GO" id="GO:0005654">
    <property type="term" value="C:nucleoplasm"/>
    <property type="evidence" value="ECO:0007669"/>
    <property type="project" value="TreeGrafter"/>
</dbReference>
<keyword evidence="6" id="KW-1185">Reference proteome</keyword>
<evidence type="ECO:0000256" key="4">
    <source>
        <dbReference type="SAM" id="MobiDB-lite"/>
    </source>
</evidence>
<evidence type="ECO:0000313" key="6">
    <source>
        <dbReference type="Proteomes" id="UP001162972"/>
    </source>
</evidence>
<gene>
    <name evidence="5" type="ORF">OIU84_020616</name>
</gene>
<comment type="caution">
    <text evidence="5">The sequence shown here is derived from an EMBL/GenBank/DDBJ whole genome shotgun (WGS) entry which is preliminary data.</text>
</comment>